<dbReference type="InParanoid" id="A0A1Y1VRE7"/>
<dbReference type="Gene3D" id="3.80.10.10">
    <property type="entry name" value="Ribonuclease Inhibitor"/>
    <property type="match status" value="1"/>
</dbReference>
<organism evidence="1 2">
    <name type="scientific">Basidiobolus meristosporus CBS 931.73</name>
    <dbReference type="NCBI Taxonomy" id="1314790"/>
    <lineage>
        <taxon>Eukaryota</taxon>
        <taxon>Fungi</taxon>
        <taxon>Fungi incertae sedis</taxon>
        <taxon>Zoopagomycota</taxon>
        <taxon>Entomophthoromycotina</taxon>
        <taxon>Basidiobolomycetes</taxon>
        <taxon>Basidiobolales</taxon>
        <taxon>Basidiobolaceae</taxon>
        <taxon>Basidiobolus</taxon>
    </lineage>
</organism>
<comment type="caution">
    <text evidence="1">The sequence shown here is derived from an EMBL/GenBank/DDBJ whole genome shotgun (WGS) entry which is preliminary data.</text>
</comment>
<accession>A0A1Y1VRE7</accession>
<dbReference type="SUPFAM" id="SSF52047">
    <property type="entry name" value="RNI-like"/>
    <property type="match status" value="1"/>
</dbReference>
<reference evidence="1 2" key="1">
    <citation type="submission" date="2016-07" db="EMBL/GenBank/DDBJ databases">
        <title>Pervasive Adenine N6-methylation of Active Genes in Fungi.</title>
        <authorList>
            <consortium name="DOE Joint Genome Institute"/>
            <person name="Mondo S.J."/>
            <person name="Dannebaum R.O."/>
            <person name="Kuo R.C."/>
            <person name="Labutti K."/>
            <person name="Haridas S."/>
            <person name="Kuo A."/>
            <person name="Salamov A."/>
            <person name="Ahrendt S.R."/>
            <person name="Lipzen A."/>
            <person name="Sullivan W."/>
            <person name="Andreopoulos W.B."/>
            <person name="Clum A."/>
            <person name="Lindquist E."/>
            <person name="Daum C."/>
            <person name="Ramamoorthy G.K."/>
            <person name="Gryganskyi A."/>
            <person name="Culley D."/>
            <person name="Magnuson J.K."/>
            <person name="James T.Y."/>
            <person name="O'Malley M.A."/>
            <person name="Stajich J.E."/>
            <person name="Spatafora J.W."/>
            <person name="Visel A."/>
            <person name="Grigoriev I.V."/>
        </authorList>
    </citation>
    <scope>NUCLEOTIDE SEQUENCE [LARGE SCALE GENOMIC DNA]</scope>
    <source>
        <strain evidence="1 2">CBS 931.73</strain>
    </source>
</reference>
<protein>
    <recommendedName>
        <fullName evidence="3">F-box domain-containing protein</fullName>
    </recommendedName>
</protein>
<keyword evidence="2" id="KW-1185">Reference proteome</keyword>
<name>A0A1Y1VRE7_9FUNG</name>
<evidence type="ECO:0000313" key="1">
    <source>
        <dbReference type="EMBL" id="ORX63858.1"/>
    </source>
</evidence>
<proteinExistence type="predicted"/>
<sequence>MLCSKTHMLYFEKVLQDRSGYSQQTWKSMCQFSQTRINIILFRASSSPASILKYIHLSNSLVGVEDPTEVLFEAEELLEPLLGFQDLTTLCLSFPNITTDFITRLITSLKSLQNLVILSNQFVTKAFQNAVFDKHRVAISFFQ</sequence>
<dbReference type="Proteomes" id="UP000193498">
    <property type="component" value="Unassembled WGS sequence"/>
</dbReference>
<dbReference type="AlphaFoldDB" id="A0A1Y1VRE7"/>
<dbReference type="EMBL" id="MCFE01001260">
    <property type="protein sequence ID" value="ORX63858.1"/>
    <property type="molecule type" value="Genomic_DNA"/>
</dbReference>
<gene>
    <name evidence="1" type="ORF">K493DRAFT_11934</name>
</gene>
<evidence type="ECO:0008006" key="3">
    <source>
        <dbReference type="Google" id="ProtNLM"/>
    </source>
</evidence>
<evidence type="ECO:0000313" key="2">
    <source>
        <dbReference type="Proteomes" id="UP000193498"/>
    </source>
</evidence>
<dbReference type="InterPro" id="IPR032675">
    <property type="entry name" value="LRR_dom_sf"/>
</dbReference>